<name>A0A1A6GGJ1_NEOLE</name>
<dbReference type="AlphaFoldDB" id="A0A1A6GGJ1"/>
<dbReference type="EMBL" id="LZPO01096790">
    <property type="protein sequence ID" value="OBS65341.1"/>
    <property type="molecule type" value="Genomic_DNA"/>
</dbReference>
<dbReference type="Proteomes" id="UP000092124">
    <property type="component" value="Unassembled WGS sequence"/>
</dbReference>
<proteinExistence type="predicted"/>
<sequence>MPSRKRKCTDQDSPRPASSADPGVLVLANTFRDVCSGMVPMLVTGSGCHRRCCTGSLDMEPAAPALLTYGLLKLLQDQRLSSYGCLTAGF</sequence>
<feature type="region of interest" description="Disordered" evidence="1">
    <location>
        <begin position="1"/>
        <end position="21"/>
    </location>
</feature>
<protein>
    <submittedName>
        <fullName evidence="2">Uncharacterized protein</fullName>
    </submittedName>
</protein>
<gene>
    <name evidence="2" type="ORF">A6R68_06110</name>
</gene>
<comment type="caution">
    <text evidence="2">The sequence shown here is derived from an EMBL/GenBank/DDBJ whole genome shotgun (WGS) entry which is preliminary data.</text>
</comment>
<organism evidence="2 3">
    <name type="scientific">Neotoma lepida</name>
    <name type="common">Desert woodrat</name>
    <dbReference type="NCBI Taxonomy" id="56216"/>
    <lineage>
        <taxon>Eukaryota</taxon>
        <taxon>Metazoa</taxon>
        <taxon>Chordata</taxon>
        <taxon>Craniata</taxon>
        <taxon>Vertebrata</taxon>
        <taxon>Euteleostomi</taxon>
        <taxon>Mammalia</taxon>
        <taxon>Eutheria</taxon>
        <taxon>Euarchontoglires</taxon>
        <taxon>Glires</taxon>
        <taxon>Rodentia</taxon>
        <taxon>Myomorpha</taxon>
        <taxon>Muroidea</taxon>
        <taxon>Cricetidae</taxon>
        <taxon>Neotominae</taxon>
        <taxon>Neotoma</taxon>
    </lineage>
</organism>
<evidence type="ECO:0000256" key="1">
    <source>
        <dbReference type="SAM" id="MobiDB-lite"/>
    </source>
</evidence>
<accession>A0A1A6GGJ1</accession>
<keyword evidence="3" id="KW-1185">Reference proteome</keyword>
<evidence type="ECO:0000313" key="3">
    <source>
        <dbReference type="Proteomes" id="UP000092124"/>
    </source>
</evidence>
<evidence type="ECO:0000313" key="2">
    <source>
        <dbReference type="EMBL" id="OBS65341.1"/>
    </source>
</evidence>
<reference evidence="2 3" key="1">
    <citation type="submission" date="2016-06" db="EMBL/GenBank/DDBJ databases">
        <title>The Draft Genome Sequence and Annotation of the Desert Woodrat Neotoma lepida.</title>
        <authorList>
            <person name="Campbell M."/>
            <person name="Oakeson K.F."/>
            <person name="Yandell M."/>
            <person name="Halpert J.R."/>
            <person name="Dearing D."/>
        </authorList>
    </citation>
    <scope>NUCLEOTIDE SEQUENCE [LARGE SCALE GENOMIC DNA]</scope>
    <source>
        <strain evidence="2">417</strain>
        <tissue evidence="2">Liver</tissue>
    </source>
</reference>